<organism evidence="2 3">
    <name type="scientific">Tepidibacter hydrothermalis</name>
    <dbReference type="NCBI Taxonomy" id="3036126"/>
    <lineage>
        <taxon>Bacteria</taxon>
        <taxon>Bacillati</taxon>
        <taxon>Bacillota</taxon>
        <taxon>Clostridia</taxon>
        <taxon>Peptostreptococcales</taxon>
        <taxon>Peptostreptococcaceae</taxon>
        <taxon>Tepidibacter</taxon>
    </lineage>
</organism>
<evidence type="ECO:0000313" key="2">
    <source>
        <dbReference type="EMBL" id="WFD09272.1"/>
    </source>
</evidence>
<reference evidence="2 3" key="1">
    <citation type="submission" date="2023-03" db="EMBL/GenBank/DDBJ databases">
        <title>Complete genome sequence of Tepidibacter sp. SWIR-1, isolated from a deep-sea hydrothermal vent.</title>
        <authorList>
            <person name="Li X."/>
        </authorList>
    </citation>
    <scope>NUCLEOTIDE SEQUENCE [LARGE SCALE GENOMIC DNA]</scope>
    <source>
        <strain evidence="2 3">SWIR-1</strain>
    </source>
</reference>
<accession>A0ABY8E8P4</accession>
<proteinExistence type="predicted"/>
<evidence type="ECO:0000256" key="1">
    <source>
        <dbReference type="SAM" id="Phobius"/>
    </source>
</evidence>
<evidence type="ECO:0008006" key="4">
    <source>
        <dbReference type="Google" id="ProtNLM"/>
    </source>
</evidence>
<keyword evidence="3" id="KW-1185">Reference proteome</keyword>
<dbReference type="Proteomes" id="UP001222800">
    <property type="component" value="Chromosome"/>
</dbReference>
<protein>
    <recommendedName>
        <fullName evidence="4">Bypass of forespore C C-terminal domain-containing protein</fullName>
    </recommendedName>
</protein>
<keyword evidence="1" id="KW-0812">Transmembrane</keyword>
<gene>
    <name evidence="2" type="ORF">P4S50_12855</name>
</gene>
<dbReference type="RefSeq" id="WP_277731195.1">
    <property type="nucleotide sequence ID" value="NZ_CP120733.1"/>
</dbReference>
<sequence>MFEKKRSSKIPILLIAILTLVGGFYMGKMLEEEDRNTPVTKTVQAEEEKKVEIEAVNKKDEILVDKDAVLKITTKYDKCEHVETTENPVSKDIIGLSEKEFKEYMKKNYSKFRLLSFKSKEINLLKEIDSYCDKHYEIGEDNGYIIIYKYDEKGNKNVVEKTEFSITALPSIDQEQIKSGLILNSLEELNERLEDFGS</sequence>
<feature type="transmembrane region" description="Helical" evidence="1">
    <location>
        <begin position="12"/>
        <end position="30"/>
    </location>
</feature>
<keyword evidence="1" id="KW-1133">Transmembrane helix</keyword>
<evidence type="ECO:0000313" key="3">
    <source>
        <dbReference type="Proteomes" id="UP001222800"/>
    </source>
</evidence>
<dbReference type="EMBL" id="CP120733">
    <property type="protein sequence ID" value="WFD09272.1"/>
    <property type="molecule type" value="Genomic_DNA"/>
</dbReference>
<name>A0ABY8E8P4_9FIRM</name>
<keyword evidence="1" id="KW-0472">Membrane</keyword>